<evidence type="ECO:0000259" key="8">
    <source>
        <dbReference type="Pfam" id="PF00999"/>
    </source>
</evidence>
<feature type="transmembrane region" description="Helical" evidence="7">
    <location>
        <begin position="360"/>
        <end position="382"/>
    </location>
</feature>
<feature type="transmembrane region" description="Helical" evidence="7">
    <location>
        <begin position="6"/>
        <end position="24"/>
    </location>
</feature>
<feature type="transmembrane region" description="Helical" evidence="7">
    <location>
        <begin position="223"/>
        <end position="250"/>
    </location>
</feature>
<keyword evidence="5" id="KW-0406">Ion transport</keyword>
<dbReference type="AlphaFoldDB" id="A0A175VD31"/>
<dbReference type="PANTHER" id="PTHR43021:SF2">
    <property type="entry name" value="CATION_H+ EXCHANGER DOMAIN-CONTAINING PROTEIN"/>
    <property type="match status" value="1"/>
</dbReference>
<feature type="transmembrane region" description="Helical" evidence="7">
    <location>
        <begin position="152"/>
        <end position="176"/>
    </location>
</feature>
<keyword evidence="3 7" id="KW-0812">Transmembrane</keyword>
<feature type="transmembrane region" description="Helical" evidence="7">
    <location>
        <begin position="188"/>
        <end position="211"/>
    </location>
</feature>
<evidence type="ECO:0000313" key="10">
    <source>
        <dbReference type="Proteomes" id="UP000078435"/>
    </source>
</evidence>
<protein>
    <submittedName>
        <fullName evidence="9">Sodium:proton antiporter</fullName>
    </submittedName>
</protein>
<feature type="transmembrane region" description="Helical" evidence="7">
    <location>
        <begin position="296"/>
        <end position="317"/>
    </location>
</feature>
<keyword evidence="4 7" id="KW-1133">Transmembrane helix</keyword>
<dbReference type="RefSeq" id="WP_061477516.1">
    <property type="nucleotide sequence ID" value="NZ_JMGO02000018.1"/>
</dbReference>
<name>A0A175VD31_AEREN</name>
<keyword evidence="6 7" id="KW-0472">Membrane</keyword>
<feature type="domain" description="Cation/H+ exchanger transmembrane" evidence="8">
    <location>
        <begin position="17"/>
        <end position="378"/>
    </location>
</feature>
<feature type="transmembrane region" description="Helical" evidence="7">
    <location>
        <begin position="270"/>
        <end position="289"/>
    </location>
</feature>
<dbReference type="PANTHER" id="PTHR43021">
    <property type="entry name" value="NA(+)/H(+) ANTIPORTER-RELATED"/>
    <property type="match status" value="1"/>
</dbReference>
<sequence length="395" mass="43364">MTELIAVLKDGAWPITIFIAWYMGELAQRWTKLPRISVYAVVGFILASSQSGFLPPTNSSTTLLANIAFGLLLFECGYRINLHWLRTNPWIVVTSVTESMFIFIAVYAVMIWFAQSQMMALLLAALSTASSPATIIRVILEQRSSGQVTERALHLSVLNSMLAVLVFKMILGLVVFNKSGNVWDAIHISLMVLFASASVGAVLGMMIPTLLRPTDRTTHDNTLAFTITVIGLVALTHSLKLSPIFAVLIFGIVARHRRVVLTSSQRGFGSLGELVSIFLFVFIAAKLAWGQVYAGIWLGLFILVVRQLVKAVVISIFAKLSGISWHKGWLVGLATAPMSVSIILMLEQARYRGVDLVDQLSPLIAIALMLEILGPVLSQLALRWAHEVAEPHKEV</sequence>
<dbReference type="GO" id="GO:0015297">
    <property type="term" value="F:antiporter activity"/>
    <property type="evidence" value="ECO:0007669"/>
    <property type="project" value="UniProtKB-KW"/>
</dbReference>
<dbReference type="InterPro" id="IPR038770">
    <property type="entry name" value="Na+/solute_symporter_sf"/>
</dbReference>
<feature type="transmembrane region" description="Helical" evidence="7">
    <location>
        <begin position="329"/>
        <end position="348"/>
    </location>
</feature>
<keyword evidence="2" id="KW-0813">Transport</keyword>
<keyword evidence="2" id="KW-0050">Antiport</keyword>
<dbReference type="EMBL" id="JMGO02000018">
    <property type="protein sequence ID" value="KXU78397.1"/>
    <property type="molecule type" value="Genomic_DNA"/>
</dbReference>
<evidence type="ECO:0000256" key="5">
    <source>
        <dbReference type="ARBA" id="ARBA00023065"/>
    </source>
</evidence>
<evidence type="ECO:0000256" key="4">
    <source>
        <dbReference type="ARBA" id="ARBA00022989"/>
    </source>
</evidence>
<evidence type="ECO:0000256" key="1">
    <source>
        <dbReference type="ARBA" id="ARBA00004141"/>
    </source>
</evidence>
<feature type="transmembrane region" description="Helical" evidence="7">
    <location>
        <begin position="119"/>
        <end position="140"/>
    </location>
</feature>
<evidence type="ECO:0000313" key="9">
    <source>
        <dbReference type="EMBL" id="KXU78397.1"/>
    </source>
</evidence>
<accession>A0A175VD31</accession>
<feature type="transmembrane region" description="Helical" evidence="7">
    <location>
        <begin position="36"/>
        <end position="54"/>
    </location>
</feature>
<evidence type="ECO:0000256" key="2">
    <source>
        <dbReference type="ARBA" id="ARBA00022449"/>
    </source>
</evidence>
<feature type="transmembrane region" description="Helical" evidence="7">
    <location>
        <begin position="60"/>
        <end position="78"/>
    </location>
</feature>
<dbReference type="Gene3D" id="1.20.1530.20">
    <property type="match status" value="1"/>
</dbReference>
<dbReference type="GO" id="GO:1902600">
    <property type="term" value="P:proton transmembrane transport"/>
    <property type="evidence" value="ECO:0007669"/>
    <property type="project" value="InterPro"/>
</dbReference>
<evidence type="ECO:0000256" key="6">
    <source>
        <dbReference type="ARBA" id="ARBA00023136"/>
    </source>
</evidence>
<proteinExistence type="predicted"/>
<dbReference type="Proteomes" id="UP000078435">
    <property type="component" value="Unassembled WGS sequence"/>
</dbReference>
<comment type="caution">
    <text evidence="9">The sequence shown here is derived from an EMBL/GenBank/DDBJ whole genome shotgun (WGS) entry which is preliminary data.</text>
</comment>
<organism evidence="9 10">
    <name type="scientific">Aeromonas enteropelogenes</name>
    <name type="common">Aeromonas trota</name>
    <dbReference type="NCBI Taxonomy" id="29489"/>
    <lineage>
        <taxon>Bacteria</taxon>
        <taxon>Pseudomonadati</taxon>
        <taxon>Pseudomonadota</taxon>
        <taxon>Gammaproteobacteria</taxon>
        <taxon>Aeromonadales</taxon>
        <taxon>Aeromonadaceae</taxon>
        <taxon>Aeromonas</taxon>
    </lineage>
</organism>
<comment type="subcellular location">
    <subcellularLocation>
        <location evidence="1">Membrane</location>
        <topology evidence="1">Multi-pass membrane protein</topology>
    </subcellularLocation>
</comment>
<feature type="transmembrane region" description="Helical" evidence="7">
    <location>
        <begin position="90"/>
        <end position="113"/>
    </location>
</feature>
<dbReference type="GO" id="GO:0016020">
    <property type="term" value="C:membrane"/>
    <property type="evidence" value="ECO:0007669"/>
    <property type="project" value="UniProtKB-SubCell"/>
</dbReference>
<evidence type="ECO:0000256" key="3">
    <source>
        <dbReference type="ARBA" id="ARBA00022692"/>
    </source>
</evidence>
<reference evidence="9 10" key="1">
    <citation type="submission" date="2016-02" db="EMBL/GenBank/DDBJ databases">
        <title>Draft genome sequence of Aeromonas trota strain 1999lcr isolated from cerebrospinal fluid (CSF).</title>
        <authorList>
            <person name="Dallagassa C.B."/>
            <person name="Prediger K.C."/>
            <person name="Weiss V.A."/>
            <person name="Assis F.E."/>
            <person name="Baura V."/>
            <person name="Cruz L.M."/>
            <person name="Souza E.M."/>
            <person name="Pedrosa F.O."/>
            <person name="Fadel-Picheth C.M."/>
        </authorList>
    </citation>
    <scope>NUCLEOTIDE SEQUENCE [LARGE SCALE GENOMIC DNA]</scope>
    <source>
        <strain evidence="9 10">1999lcr</strain>
    </source>
</reference>
<dbReference type="OrthoDB" id="8617652at2"/>
<evidence type="ECO:0000256" key="7">
    <source>
        <dbReference type="SAM" id="Phobius"/>
    </source>
</evidence>
<dbReference type="Pfam" id="PF00999">
    <property type="entry name" value="Na_H_Exchanger"/>
    <property type="match status" value="1"/>
</dbReference>
<dbReference type="InterPro" id="IPR006153">
    <property type="entry name" value="Cation/H_exchanger_TM"/>
</dbReference>
<gene>
    <name evidence="9" type="ORF">LCR_04465</name>
</gene>